<dbReference type="SUPFAM" id="SSF49785">
    <property type="entry name" value="Galactose-binding domain-like"/>
    <property type="match status" value="1"/>
</dbReference>
<organism evidence="2 3">
    <name type="scientific">Neolewinella marina</name>
    <dbReference type="NCBI Taxonomy" id="438751"/>
    <lineage>
        <taxon>Bacteria</taxon>
        <taxon>Pseudomonadati</taxon>
        <taxon>Bacteroidota</taxon>
        <taxon>Saprospiria</taxon>
        <taxon>Saprospirales</taxon>
        <taxon>Lewinellaceae</taxon>
        <taxon>Neolewinella</taxon>
    </lineage>
</organism>
<name>A0A2G0CCC2_9BACT</name>
<dbReference type="InterPro" id="IPR012341">
    <property type="entry name" value="6hp_glycosidase-like_sf"/>
</dbReference>
<keyword evidence="3" id="KW-1185">Reference proteome</keyword>
<dbReference type="EMBL" id="PDLO01000007">
    <property type="protein sequence ID" value="PHK97611.1"/>
    <property type="molecule type" value="Genomic_DNA"/>
</dbReference>
<gene>
    <name evidence="2" type="ORF">CGL56_14340</name>
</gene>
<dbReference type="SUPFAM" id="SSF48208">
    <property type="entry name" value="Six-hairpin glycosidases"/>
    <property type="match status" value="1"/>
</dbReference>
<protein>
    <submittedName>
        <fullName evidence="2">Glycogen debranching protein</fullName>
    </submittedName>
</protein>
<dbReference type="InterPro" id="IPR035396">
    <property type="entry name" value="Bac_rhamnosid6H"/>
</dbReference>
<dbReference type="RefSeq" id="WP_099107265.1">
    <property type="nucleotide sequence ID" value="NZ_JAATJF010000005.1"/>
</dbReference>
<dbReference type="InterPro" id="IPR008979">
    <property type="entry name" value="Galactose-bd-like_sf"/>
</dbReference>
<dbReference type="Gene3D" id="2.60.420.10">
    <property type="entry name" value="Maltose phosphorylase, domain 3"/>
    <property type="match status" value="1"/>
</dbReference>
<evidence type="ECO:0000313" key="3">
    <source>
        <dbReference type="Proteomes" id="UP000226437"/>
    </source>
</evidence>
<dbReference type="InterPro" id="IPR008928">
    <property type="entry name" value="6-hairpin_glycosidase_sf"/>
</dbReference>
<feature type="domain" description="Alpha-L-rhamnosidase six-hairpin glycosidase" evidence="1">
    <location>
        <begin position="296"/>
        <end position="422"/>
    </location>
</feature>
<dbReference type="Proteomes" id="UP000226437">
    <property type="component" value="Unassembled WGS sequence"/>
</dbReference>
<dbReference type="Pfam" id="PF17389">
    <property type="entry name" value="Bac_rhamnosid6H"/>
    <property type="match status" value="1"/>
</dbReference>
<proteinExistence type="predicted"/>
<dbReference type="OrthoDB" id="49490at2"/>
<comment type="caution">
    <text evidence="2">The sequence shown here is derived from an EMBL/GenBank/DDBJ whole genome shotgun (WGS) entry which is preliminary data.</text>
</comment>
<dbReference type="GO" id="GO:0005975">
    <property type="term" value="P:carbohydrate metabolic process"/>
    <property type="evidence" value="ECO:0007669"/>
    <property type="project" value="InterPro"/>
</dbReference>
<sequence length="873" mass="97931">MRDPETSDILYAHSVFTVHADRVQQGDNLALALSPTHLVSNYRSPASATFSRLIHFNVSINEKDNELPPGIHHWVVVGDGERQSPVITFGERPEGNPPLPPSYLPVNVPYTFRIDVSPVLNQFRERGYYETYDCTRIAEADFKGFYLAGGSEPLTWDYVSLEEHGLRLMPTGEGDIYSLTVTLNPYHPVEAEDREWRASLDLSDQPQYHSDQPLVDALFNLAREEARRNIEADGTFRTGAEWGGVWTRDISYSILLSLAFLEPEVAKNSLRRKVKRGRIVQDTGSGGAWPVSTDRTTWVLAAWEIYRVTGEGEWLREVFPIIRDTLEDDRKTLRDPATGLYRGESSFLDWREQTYPKWMTNADIFASLNLGTNAVHYRAHRILAEMARELGESPAPYDEWAEEIRAGINDHLWSEERGYYGQYRYGRSHPVLSDRFEALGEALSILFGVADVDRARSIVARSPLTPFGVSCIYPQIPGISPYHNNGIWPFVQAYWNLAAARTGKEAVLSHGLAAIYRAAGLFLTNYENMVADTGDFLGTEINSRRMLWSIAGNLAMVYRVFLGMEFTSSGLRFSPAVPRAYAGRKSLTKFRYRQATLSVSVEGYGNRIAAFLLDGEAREEPLVPSEIQGEHTVLISLSNEEFSAGKSNPVPNAFSLPTPRATRSGGQLVWPPVAGAQGYRIYRNGKPWQDTHRESVELSAAGDFAVYQVSAHAEDGLSSFLSEPVWRAAHVIELQVEDFAPAADLPYTGFSGAGFVEVSTDLNRCLELEVTVERAGDYLVDVRFANGSGPVNTDNQCAIRSLYVNDSYRDVLVFPQRGQDEWSDWGWSNTLRITLESGKNRLHIRFEDWNHNMNVAVNRAMLDVVRLIAVGKG</sequence>
<dbReference type="Gene3D" id="2.60.120.260">
    <property type="entry name" value="Galactose-binding domain-like"/>
    <property type="match status" value="1"/>
</dbReference>
<evidence type="ECO:0000313" key="2">
    <source>
        <dbReference type="EMBL" id="PHK97611.1"/>
    </source>
</evidence>
<accession>A0A2G0CCC2</accession>
<evidence type="ECO:0000259" key="1">
    <source>
        <dbReference type="Pfam" id="PF17389"/>
    </source>
</evidence>
<dbReference type="AlphaFoldDB" id="A0A2G0CCC2"/>
<reference evidence="2 3" key="1">
    <citation type="submission" date="2017-10" db="EMBL/GenBank/DDBJ databases">
        <title>The draft genome sequence of Lewinella marina KCTC 32374.</title>
        <authorList>
            <person name="Wang K."/>
        </authorList>
    </citation>
    <scope>NUCLEOTIDE SEQUENCE [LARGE SCALE GENOMIC DNA]</scope>
    <source>
        <strain evidence="2 3">MKG-38</strain>
    </source>
</reference>
<dbReference type="Gene3D" id="1.50.10.10">
    <property type="match status" value="1"/>
</dbReference>